<name>A0A382HUK9_9ZZZZ</name>
<dbReference type="InterPro" id="IPR013693">
    <property type="entry name" value="SpoIID/LytB_N"/>
</dbReference>
<evidence type="ECO:0000313" key="2">
    <source>
        <dbReference type="EMBL" id="SVB90869.1"/>
    </source>
</evidence>
<gene>
    <name evidence="2" type="ORF">METZ01_LOCUS243723</name>
</gene>
<accession>A0A382HUK9</accession>
<feature type="domain" description="Sporulation stage II protein D amidase enhancer LytB N-terminal" evidence="1">
    <location>
        <begin position="207"/>
        <end position="310"/>
    </location>
</feature>
<dbReference type="AlphaFoldDB" id="A0A382HUK9"/>
<dbReference type="Pfam" id="PF08486">
    <property type="entry name" value="SpoIID"/>
    <property type="match status" value="1"/>
</dbReference>
<proteinExistence type="predicted"/>
<feature type="non-terminal residue" evidence="2">
    <location>
        <position position="459"/>
    </location>
</feature>
<organism evidence="2">
    <name type="scientific">marine metagenome</name>
    <dbReference type="NCBI Taxonomy" id="408172"/>
    <lineage>
        <taxon>unclassified sequences</taxon>
        <taxon>metagenomes</taxon>
        <taxon>ecological metagenomes</taxon>
    </lineage>
</organism>
<protein>
    <recommendedName>
        <fullName evidence="1">Sporulation stage II protein D amidase enhancer LytB N-terminal domain-containing protein</fullName>
    </recommendedName>
</protein>
<dbReference type="EMBL" id="UINC01063337">
    <property type="protein sequence ID" value="SVB90869.1"/>
    <property type="molecule type" value="Genomic_DNA"/>
</dbReference>
<evidence type="ECO:0000259" key="1">
    <source>
        <dbReference type="Pfam" id="PF08486"/>
    </source>
</evidence>
<sequence length="459" mass="50704">MVIQRRLVSTLLLCCLCVQLLCPTGAANAFAPDIITVEGRGWGHGRGLQQWGALGYAVDHFWSYEQILQHYYSNTTSSAIADREIKVHITRNNEMDLLVTSAMPFTVEGIQFYGGQIARLSANGPYSFNINQSLGCADLGYAVYQFHPGRWDTSGRTFIEAVPLNINSAVDDLNQLLQLITCDRSNPALEVSRRHYRGSLGLIEQNGQYTFNRVLREQYLRGVVPQEMPSSWGTLGGGLGMQALQAQAIAARTYLEAISRRRQAKGYMTDTCDTVGCQVYLGASANGMPLDFGTDFWTTTAAVVSTAERIRVAYDGSIPLAEFGSSSGGWTTPRAELSAFPAVVDDGDDIEINPHHLWEKNIQRSDVESMYPEIGQLKEIKVTLRNGLGEWGGRTRQLLLRGTSTNTTVDISNWAEDPFRRGLGLKSDWYRFPQFPEYSDPGFWVAKSNGGVLAVGTAK</sequence>
<reference evidence="2" key="1">
    <citation type="submission" date="2018-05" db="EMBL/GenBank/DDBJ databases">
        <authorList>
            <person name="Lanie J.A."/>
            <person name="Ng W.-L."/>
            <person name="Kazmierczak K.M."/>
            <person name="Andrzejewski T.M."/>
            <person name="Davidsen T.M."/>
            <person name="Wayne K.J."/>
            <person name="Tettelin H."/>
            <person name="Glass J.I."/>
            <person name="Rusch D."/>
            <person name="Podicherti R."/>
            <person name="Tsui H.-C.T."/>
            <person name="Winkler M.E."/>
        </authorList>
    </citation>
    <scope>NUCLEOTIDE SEQUENCE</scope>
</reference>